<dbReference type="Gene3D" id="3.40.830.10">
    <property type="entry name" value="LigB-like"/>
    <property type="match status" value="1"/>
</dbReference>
<dbReference type="GO" id="GO:0016702">
    <property type="term" value="F:oxidoreductase activity, acting on single donors with incorporation of molecular oxygen, incorporation of two atoms of oxygen"/>
    <property type="evidence" value="ECO:0007669"/>
    <property type="project" value="UniProtKB-ARBA"/>
</dbReference>
<sequence>MKHSPLFLPHGAPDLYLTPSPAQSFLRQLGPRLQNTKAFVVISPHWRTRSLCVSAPGPLKTIHDFNGFPQELYELSYPAIATPSLVDQVLRALCQAGFAAQTDPNWGLDHGAWIPLLLADPAGEHPIVQVSLPKQYDILESIELGRALAPLADEGIQVLGTGSTIHNFQELGPHDEPPPAWAVAFDELVHDVIKRGDINAIANLVSSPLYQRALPTDEHFLPLCVALGAAGPRAQGRRMHSSYTHRTLSMAAYEFTETPAA</sequence>
<dbReference type="InterPro" id="IPR014436">
    <property type="entry name" value="Extradiol_dOase_DODA"/>
</dbReference>
<gene>
    <name evidence="7" type="ORF">A3843_09370</name>
</gene>
<evidence type="ECO:0000256" key="1">
    <source>
        <dbReference type="ARBA" id="ARBA00001947"/>
    </source>
</evidence>
<evidence type="ECO:0000256" key="5">
    <source>
        <dbReference type="ARBA" id="ARBA00023002"/>
    </source>
</evidence>
<feature type="domain" description="Extradiol ring-cleavage dioxygenase class III enzyme subunit B" evidence="6">
    <location>
        <begin position="19"/>
        <end position="255"/>
    </location>
</feature>
<comment type="cofactor">
    <cofactor evidence="1">
        <name>Zn(2+)</name>
        <dbReference type="ChEBI" id="CHEBI:29105"/>
    </cofactor>
</comment>
<dbReference type="GO" id="GO:0008270">
    <property type="term" value="F:zinc ion binding"/>
    <property type="evidence" value="ECO:0007669"/>
    <property type="project" value="InterPro"/>
</dbReference>
<dbReference type="Proteomes" id="UP000185783">
    <property type="component" value="Unassembled WGS sequence"/>
</dbReference>
<evidence type="ECO:0000313" key="7">
    <source>
        <dbReference type="EMBL" id="OKL44577.1"/>
    </source>
</evidence>
<dbReference type="STRING" id="197461.A3843_09370"/>
<dbReference type="PANTHER" id="PTHR30096:SF0">
    <property type="entry name" value="4,5-DOPA DIOXYGENASE EXTRADIOL-LIKE PROTEIN"/>
    <property type="match status" value="1"/>
</dbReference>
<dbReference type="PIRSF" id="PIRSF006157">
    <property type="entry name" value="Doxgns_DODA"/>
    <property type="match status" value="1"/>
</dbReference>
<dbReference type="InterPro" id="IPR004183">
    <property type="entry name" value="Xdiol_dOase_suB"/>
</dbReference>
<dbReference type="SUPFAM" id="SSF53213">
    <property type="entry name" value="LigB-like"/>
    <property type="match status" value="1"/>
</dbReference>
<proteinExistence type="inferred from homology"/>
<comment type="caution">
    <text evidence="7">The sequence shown here is derived from an EMBL/GenBank/DDBJ whole genome shotgun (WGS) entry which is preliminary data.</text>
</comment>
<dbReference type="EMBL" id="LVVZ01000014">
    <property type="protein sequence ID" value="OKL44577.1"/>
    <property type="molecule type" value="Genomic_DNA"/>
</dbReference>
<keyword evidence="3" id="KW-0479">Metal-binding</keyword>
<dbReference type="AlphaFoldDB" id="A0A1U7JIN3"/>
<dbReference type="PANTHER" id="PTHR30096">
    <property type="entry name" value="4,5-DOPA DIOXYGENASE EXTRADIOL-LIKE PROTEIN"/>
    <property type="match status" value="1"/>
</dbReference>
<evidence type="ECO:0000256" key="3">
    <source>
        <dbReference type="ARBA" id="ARBA00022723"/>
    </source>
</evidence>
<name>A0A1U7JIN3_9HYPH</name>
<keyword evidence="8" id="KW-1185">Reference proteome</keyword>
<accession>A0A1U7JIN3</accession>
<evidence type="ECO:0000313" key="8">
    <source>
        <dbReference type="Proteomes" id="UP000185783"/>
    </source>
</evidence>
<dbReference type="CDD" id="cd07363">
    <property type="entry name" value="45_DOPA_Dioxygenase"/>
    <property type="match status" value="1"/>
</dbReference>
<keyword evidence="4" id="KW-0862">Zinc</keyword>
<reference evidence="7 8" key="1">
    <citation type="submission" date="2016-03" db="EMBL/GenBank/DDBJ databases">
        <title>Genome sequence of Nesiotobacter sp. nov., a moderately halophilic alphaproteobacterium isolated from the Yellow Sea, China.</title>
        <authorList>
            <person name="Zhang G."/>
            <person name="Zhang R."/>
        </authorList>
    </citation>
    <scope>NUCLEOTIDE SEQUENCE [LARGE SCALE GENOMIC DNA]</scope>
    <source>
        <strain evidence="7 8">WB1-6</strain>
    </source>
</reference>
<protein>
    <recommendedName>
        <fullName evidence="6">Extradiol ring-cleavage dioxygenase class III enzyme subunit B domain-containing protein</fullName>
    </recommendedName>
</protein>
<dbReference type="RefSeq" id="WP_028480414.1">
    <property type="nucleotide sequence ID" value="NZ_LVVZ01000014.1"/>
</dbReference>
<keyword evidence="5" id="KW-0560">Oxidoreductase</keyword>
<dbReference type="Pfam" id="PF02900">
    <property type="entry name" value="LigB"/>
    <property type="match status" value="1"/>
</dbReference>
<organism evidence="7 8">
    <name type="scientific">Pseudovibrio exalbescens</name>
    <dbReference type="NCBI Taxonomy" id="197461"/>
    <lineage>
        <taxon>Bacteria</taxon>
        <taxon>Pseudomonadati</taxon>
        <taxon>Pseudomonadota</taxon>
        <taxon>Alphaproteobacteria</taxon>
        <taxon>Hyphomicrobiales</taxon>
        <taxon>Stappiaceae</taxon>
        <taxon>Pseudovibrio</taxon>
    </lineage>
</organism>
<dbReference type="GO" id="GO:0008198">
    <property type="term" value="F:ferrous iron binding"/>
    <property type="evidence" value="ECO:0007669"/>
    <property type="project" value="InterPro"/>
</dbReference>
<evidence type="ECO:0000259" key="6">
    <source>
        <dbReference type="Pfam" id="PF02900"/>
    </source>
</evidence>
<evidence type="ECO:0000256" key="4">
    <source>
        <dbReference type="ARBA" id="ARBA00022833"/>
    </source>
</evidence>
<comment type="similarity">
    <text evidence="2">Belongs to the DODA-type extradiol aromatic ring-opening dioxygenase family.</text>
</comment>
<evidence type="ECO:0000256" key="2">
    <source>
        <dbReference type="ARBA" id="ARBA00007581"/>
    </source>
</evidence>